<dbReference type="InterPro" id="IPR012341">
    <property type="entry name" value="6hp_glycosidase-like_sf"/>
</dbReference>
<dbReference type="InterPro" id="IPR008928">
    <property type="entry name" value="6-hairpin_glycosidase_sf"/>
</dbReference>
<feature type="chain" id="PRO_5047519887" description="Trehalase" evidence="5">
    <location>
        <begin position="17"/>
        <end position="687"/>
    </location>
</feature>
<evidence type="ECO:0000256" key="5">
    <source>
        <dbReference type="SAM" id="SignalP"/>
    </source>
</evidence>
<dbReference type="Gene3D" id="1.50.10.10">
    <property type="match status" value="1"/>
</dbReference>
<accession>A0ABQ7I123</accession>
<dbReference type="InterPro" id="IPR001661">
    <property type="entry name" value="Glyco_hydro_37"/>
</dbReference>
<dbReference type="Pfam" id="PF01204">
    <property type="entry name" value="Trehalase"/>
    <property type="match status" value="1"/>
</dbReference>
<reference evidence="6 7" key="1">
    <citation type="submission" date="2019-01" db="EMBL/GenBank/DDBJ databases">
        <title>Genomes sequencing and comparative genomics of infectious freshwater microsporidia, Cucumispora dikerogammari and Thelohania contejeani.</title>
        <authorList>
            <person name="Cormier A."/>
            <person name="Giraud I."/>
            <person name="Wattier R."/>
            <person name="Teixeira M."/>
            <person name="Grandjean F."/>
            <person name="Rigaud T."/>
            <person name="Cordaux R."/>
        </authorList>
    </citation>
    <scope>NUCLEOTIDE SEQUENCE [LARGE SCALE GENOMIC DNA]</scope>
    <source>
        <strain evidence="6">T1</strain>
        <tissue evidence="6">Spores</tissue>
    </source>
</reference>
<dbReference type="PROSITE" id="PS00928">
    <property type="entry name" value="TREHALASE_2"/>
    <property type="match status" value="1"/>
</dbReference>
<dbReference type="PROSITE" id="PS00927">
    <property type="entry name" value="TREHALASE_1"/>
    <property type="match status" value="1"/>
</dbReference>
<evidence type="ECO:0000313" key="7">
    <source>
        <dbReference type="Proteomes" id="UP001516464"/>
    </source>
</evidence>
<dbReference type="InterPro" id="IPR018232">
    <property type="entry name" value="Glyco_hydro_37_CS"/>
</dbReference>
<comment type="catalytic activity">
    <reaction evidence="4">
        <text>alpha,alpha-trehalose + H2O = alpha-D-glucose + beta-D-glucose</text>
        <dbReference type="Rhea" id="RHEA:32675"/>
        <dbReference type="ChEBI" id="CHEBI:15377"/>
        <dbReference type="ChEBI" id="CHEBI:15903"/>
        <dbReference type="ChEBI" id="CHEBI:16551"/>
        <dbReference type="ChEBI" id="CHEBI:17925"/>
        <dbReference type="EC" id="3.2.1.28"/>
    </reaction>
</comment>
<proteinExistence type="inferred from homology"/>
<evidence type="ECO:0000313" key="6">
    <source>
        <dbReference type="EMBL" id="KAF7684175.1"/>
    </source>
</evidence>
<sequence length="687" mass="79223">MIHLLIFLMSVKLSKKIGLQQYDDMVARPKNDEMSTQTEMNLKAAKIEADIMDRENMSSNKSNDKMQDCLDNLNTYTDINLLFAVQMLLPQKDSKDFVDRPTKRPFNEVLKEFKGIEQLLGLDKVTIYEKVPRNSKDDSIIFNKQNITLQIATMLKIKNKDRDKVKVFEKFLETNFGPVGGDITKHEPVDYNEHPRFIDNLSNAAVIKLSKELNKIWKELSVKKVEQKNGGSSTLLTLPYPFIIPGGRFREFYYWDTYWILEGLLVSDMATSAENIVKNFIAIIDEYGYIPNGTRKYYLYRSQAPYFPMMLLKLLDYEKKGEFNDLVLGKGLEMAEKEYRFFDKYRKVEVLDKNGDPHFLNYYHVHTDFPRPESFGEDLLTYHNQNVQTAHEVFSNLKSGAESGWDFSSRWFLKENDIKTISAYHQIPVELNAVLYRNEKILELLFKRKKNTEKAAYYREKAHARKIAINRILWNSEHGSWMDFNLITREHVSRRFYFSNLTPMIYGIRPEGNTSIYSILSKYSKEIFGYPGGIPASGEGVDTGQQWDFPNVWAPHQHMLAEFLVSIGENEMALHIARAFFNSALAGFESGNAFFEKYNCLVLGQTGAGGEYKPQTGFGWTNGTLLSFILQFGDKLAEGPSHKESYERILHHLALKTVSSEPIMNPTKSTNDLDESLGFGKLGNLLF</sequence>
<comment type="caution">
    <text evidence="6">The sequence shown here is derived from an EMBL/GenBank/DDBJ whole genome shotgun (WGS) entry which is preliminary data.</text>
</comment>
<keyword evidence="5" id="KW-0732">Signal</keyword>
<protein>
    <recommendedName>
        <fullName evidence="4">Trehalase</fullName>
        <ecNumber evidence="4">3.2.1.28</ecNumber>
    </recommendedName>
    <alternativeName>
        <fullName evidence="4">Alpha-trehalose glucohydrolase</fullName>
    </alternativeName>
</protein>
<feature type="signal peptide" evidence="5">
    <location>
        <begin position="1"/>
        <end position="16"/>
    </location>
</feature>
<dbReference type="Proteomes" id="UP001516464">
    <property type="component" value="Unassembled WGS sequence"/>
</dbReference>
<evidence type="ECO:0000256" key="3">
    <source>
        <dbReference type="ARBA" id="ARBA00023295"/>
    </source>
</evidence>
<dbReference type="EMBL" id="SBIQ01000025">
    <property type="protein sequence ID" value="KAF7684175.1"/>
    <property type="molecule type" value="Genomic_DNA"/>
</dbReference>
<comment type="similarity">
    <text evidence="1 4">Belongs to the glycosyl hydrolase 37 family.</text>
</comment>
<keyword evidence="3 4" id="KW-0326">Glycosidase</keyword>
<gene>
    <name evidence="6" type="primary">TREH</name>
    <name evidence="6" type="ORF">TCON_0634</name>
</gene>
<dbReference type="PANTHER" id="PTHR23403">
    <property type="entry name" value="TREHALASE"/>
    <property type="match status" value="1"/>
</dbReference>
<evidence type="ECO:0000256" key="1">
    <source>
        <dbReference type="ARBA" id="ARBA00005615"/>
    </source>
</evidence>
<name>A0ABQ7I123_9MICR</name>
<keyword evidence="2 4" id="KW-0378">Hydrolase</keyword>
<organism evidence="6 7">
    <name type="scientific">Astathelohania contejeani</name>
    <dbReference type="NCBI Taxonomy" id="164912"/>
    <lineage>
        <taxon>Eukaryota</taxon>
        <taxon>Fungi</taxon>
        <taxon>Fungi incertae sedis</taxon>
        <taxon>Microsporidia</taxon>
        <taxon>Astathelohaniidae</taxon>
        <taxon>Astathelohania</taxon>
    </lineage>
</organism>
<evidence type="ECO:0000256" key="4">
    <source>
        <dbReference type="RuleBase" id="RU361180"/>
    </source>
</evidence>
<dbReference type="EC" id="3.2.1.28" evidence="4"/>
<dbReference type="SUPFAM" id="SSF48208">
    <property type="entry name" value="Six-hairpin glycosidases"/>
    <property type="match status" value="1"/>
</dbReference>
<keyword evidence="7" id="KW-1185">Reference proteome</keyword>
<dbReference type="PRINTS" id="PR00744">
    <property type="entry name" value="GLHYDRLASE37"/>
</dbReference>
<evidence type="ECO:0000256" key="2">
    <source>
        <dbReference type="ARBA" id="ARBA00022801"/>
    </source>
</evidence>
<dbReference type="PANTHER" id="PTHR23403:SF1">
    <property type="entry name" value="TREHALASE"/>
    <property type="match status" value="1"/>
</dbReference>